<proteinExistence type="predicted"/>
<keyword evidence="3" id="KW-1185">Reference proteome</keyword>
<accession>A0A7W6DR55</accession>
<reference evidence="2 3" key="1">
    <citation type="submission" date="2020-08" db="EMBL/GenBank/DDBJ databases">
        <title>Genomic Encyclopedia of Type Strains, Phase IV (KMG-IV): sequencing the most valuable type-strain genomes for metagenomic binning, comparative biology and taxonomic classification.</title>
        <authorList>
            <person name="Goeker M."/>
        </authorList>
    </citation>
    <scope>NUCLEOTIDE SEQUENCE [LARGE SCALE GENOMIC DNA]</scope>
    <source>
        <strain evidence="2 3">DSM 102235</strain>
    </source>
</reference>
<evidence type="ECO:0000256" key="1">
    <source>
        <dbReference type="SAM" id="MobiDB-lite"/>
    </source>
</evidence>
<dbReference type="AlphaFoldDB" id="A0A7W6DR55"/>
<evidence type="ECO:0000313" key="2">
    <source>
        <dbReference type="EMBL" id="MBB3987264.1"/>
    </source>
</evidence>
<organism evidence="2 3">
    <name type="scientific">Sagittula marina</name>
    <dbReference type="NCBI Taxonomy" id="943940"/>
    <lineage>
        <taxon>Bacteria</taxon>
        <taxon>Pseudomonadati</taxon>
        <taxon>Pseudomonadota</taxon>
        <taxon>Alphaproteobacteria</taxon>
        <taxon>Rhodobacterales</taxon>
        <taxon>Roseobacteraceae</taxon>
        <taxon>Sagittula</taxon>
    </lineage>
</organism>
<sequence>MMLCMVMEALSGPDLGKSGFQSGAKIFFDDGNPDLCAFDHFEVEFAKAETIGPLIVQKDDDIFTRDPGWSEGHRGKIAAALSFTSRFDAVCLRPQAPHGGQLPRSRRRPRLAGNDAHVSRIEQGDRPGERHLSHNTSKDSHAAWDVGLFWGSSPM</sequence>
<feature type="region of interest" description="Disordered" evidence="1">
    <location>
        <begin position="94"/>
        <end position="138"/>
    </location>
</feature>
<dbReference type="EMBL" id="JACIEJ010000009">
    <property type="protein sequence ID" value="MBB3987264.1"/>
    <property type="molecule type" value="Genomic_DNA"/>
</dbReference>
<protein>
    <submittedName>
        <fullName evidence="2">Uncharacterized protein</fullName>
    </submittedName>
</protein>
<comment type="caution">
    <text evidence="2">The sequence shown here is derived from an EMBL/GenBank/DDBJ whole genome shotgun (WGS) entry which is preliminary data.</text>
</comment>
<evidence type="ECO:0000313" key="3">
    <source>
        <dbReference type="Proteomes" id="UP000541426"/>
    </source>
</evidence>
<feature type="compositionally biased region" description="Basic and acidic residues" evidence="1">
    <location>
        <begin position="117"/>
        <end position="138"/>
    </location>
</feature>
<dbReference type="Proteomes" id="UP000541426">
    <property type="component" value="Unassembled WGS sequence"/>
</dbReference>
<gene>
    <name evidence="2" type="ORF">GGQ68_003610</name>
</gene>
<name>A0A7W6DR55_9RHOB</name>